<comment type="caution">
    <text evidence="9">The sequence shown here is derived from an EMBL/GenBank/DDBJ whole genome shotgun (WGS) entry which is preliminary data.</text>
</comment>
<dbReference type="OrthoDB" id="4109786at2"/>
<evidence type="ECO:0000313" key="10">
    <source>
        <dbReference type="Proteomes" id="UP000027345"/>
    </source>
</evidence>
<evidence type="ECO:0000256" key="4">
    <source>
        <dbReference type="ARBA" id="ARBA00022692"/>
    </source>
</evidence>
<dbReference type="InterPro" id="IPR011701">
    <property type="entry name" value="MFS"/>
</dbReference>
<dbReference type="GO" id="GO:0005886">
    <property type="term" value="C:plasma membrane"/>
    <property type="evidence" value="ECO:0007669"/>
    <property type="project" value="UniProtKB-SubCell"/>
</dbReference>
<dbReference type="eggNOG" id="COG2211">
    <property type="taxonomic scope" value="Bacteria"/>
</dbReference>
<feature type="transmembrane region" description="Helical" evidence="7">
    <location>
        <begin position="237"/>
        <end position="261"/>
    </location>
</feature>
<keyword evidence="4 7" id="KW-0812">Transmembrane</keyword>
<evidence type="ECO:0000259" key="8">
    <source>
        <dbReference type="PROSITE" id="PS50850"/>
    </source>
</evidence>
<feature type="transmembrane region" description="Helical" evidence="7">
    <location>
        <begin position="297"/>
        <end position="314"/>
    </location>
</feature>
<dbReference type="InterPro" id="IPR050171">
    <property type="entry name" value="MFS_Transporters"/>
</dbReference>
<dbReference type="PROSITE" id="PS50850">
    <property type="entry name" value="MFS"/>
    <property type="match status" value="1"/>
</dbReference>
<keyword evidence="2" id="KW-0813">Transport</keyword>
<evidence type="ECO:0000256" key="2">
    <source>
        <dbReference type="ARBA" id="ARBA00022448"/>
    </source>
</evidence>
<feature type="transmembrane region" description="Helical" evidence="7">
    <location>
        <begin position="7"/>
        <end position="30"/>
    </location>
</feature>
<feature type="transmembrane region" description="Helical" evidence="7">
    <location>
        <begin position="160"/>
        <end position="182"/>
    </location>
</feature>
<feature type="transmembrane region" description="Helical" evidence="7">
    <location>
        <begin position="361"/>
        <end position="381"/>
    </location>
</feature>
<dbReference type="Gene3D" id="1.20.1250.20">
    <property type="entry name" value="MFS general substrate transporter like domains"/>
    <property type="match status" value="1"/>
</dbReference>
<dbReference type="AlphaFoldDB" id="A0A066TR44"/>
<keyword evidence="10" id="KW-1185">Reference proteome</keyword>
<feature type="transmembrane region" description="Helical" evidence="7">
    <location>
        <begin position="335"/>
        <end position="355"/>
    </location>
</feature>
<evidence type="ECO:0000256" key="6">
    <source>
        <dbReference type="ARBA" id="ARBA00023136"/>
    </source>
</evidence>
<sequence length="395" mass="40760">MTRDRVALLSALGIDNFGSGLFLPLGLVYVTQVVGVPLAVAGTAVTLGAVGGLVVPPLAGRLVDRVGPRTVVIGAQLLQAGGIGAYLVATSAGPVVVAAVLLSAGQQLFYSSLFVLIADVAGDGPKDRPFAEVGMVRAASFGLGGLAAAALLTWLGNAGYVIALAVDALTFFAAASILVFFVRLARPHRPVRERSVRVLRDRPYLALILFSGLFGLSLDFFLIGTPVFVLDRLHGPVWLPGAILALLTVLTSLGGTLALRLTARLTRIAAMRVGSALFCAWCLVSLGVLLVPEDWRVVYLLVSTLVFAAGDLVFGPRSGALAEAAAPPVARGRYLAAYQYAFTVAQVISPAVVALFSVADWLPWVLVGACAGLAVAGLGMLGSRLPANAVAPGRS</sequence>
<dbReference type="InterPro" id="IPR036259">
    <property type="entry name" value="MFS_trans_sf"/>
</dbReference>
<dbReference type="SUPFAM" id="SSF103473">
    <property type="entry name" value="MFS general substrate transporter"/>
    <property type="match status" value="1"/>
</dbReference>
<feature type="transmembrane region" description="Helical" evidence="7">
    <location>
        <begin position="203"/>
        <end position="225"/>
    </location>
</feature>
<dbReference type="RefSeq" id="WP_043787311.1">
    <property type="nucleotide sequence ID" value="NZ_JMQI01000070.1"/>
</dbReference>
<evidence type="ECO:0000256" key="3">
    <source>
        <dbReference type="ARBA" id="ARBA00022475"/>
    </source>
</evidence>
<feature type="transmembrane region" description="Helical" evidence="7">
    <location>
        <begin position="273"/>
        <end position="291"/>
    </location>
</feature>
<feature type="transmembrane region" description="Helical" evidence="7">
    <location>
        <begin position="71"/>
        <end position="89"/>
    </location>
</feature>
<evidence type="ECO:0000256" key="7">
    <source>
        <dbReference type="SAM" id="Phobius"/>
    </source>
</evidence>
<dbReference type="Pfam" id="PF07690">
    <property type="entry name" value="MFS_1"/>
    <property type="match status" value="1"/>
</dbReference>
<keyword evidence="3" id="KW-1003">Cell membrane</keyword>
<accession>A0A066TR44</accession>
<reference evidence="9 10" key="1">
    <citation type="submission" date="2014-05" db="EMBL/GenBank/DDBJ databases">
        <title>Draft genome sequence of Amycolatopsis rifamycinica DSM 46095.</title>
        <authorList>
            <person name="Lal R."/>
            <person name="Saxena A."/>
            <person name="Kumari R."/>
            <person name="Mukherjee U."/>
            <person name="Singh P."/>
            <person name="Sangwan N."/>
            <person name="Mahato N.K."/>
        </authorList>
    </citation>
    <scope>NUCLEOTIDE SEQUENCE [LARGE SCALE GENOMIC DNA]</scope>
    <source>
        <strain evidence="9 10">DSM 46095</strain>
    </source>
</reference>
<keyword evidence="6 7" id="KW-0472">Membrane</keyword>
<dbReference type="PANTHER" id="PTHR23517">
    <property type="entry name" value="RESISTANCE PROTEIN MDTM, PUTATIVE-RELATED-RELATED"/>
    <property type="match status" value="1"/>
</dbReference>
<dbReference type="InterPro" id="IPR020846">
    <property type="entry name" value="MFS_dom"/>
</dbReference>
<dbReference type="Proteomes" id="UP000027345">
    <property type="component" value="Unassembled WGS sequence"/>
</dbReference>
<keyword evidence="5 7" id="KW-1133">Transmembrane helix</keyword>
<feature type="transmembrane region" description="Helical" evidence="7">
    <location>
        <begin position="36"/>
        <end position="59"/>
    </location>
</feature>
<dbReference type="STRING" id="287986.DV20_34650"/>
<proteinExistence type="predicted"/>
<feature type="transmembrane region" description="Helical" evidence="7">
    <location>
        <begin position="95"/>
        <end position="118"/>
    </location>
</feature>
<gene>
    <name evidence="9" type="ORF">DV20_34650</name>
</gene>
<comment type="subcellular location">
    <subcellularLocation>
        <location evidence="1">Cell membrane</location>
        <topology evidence="1">Multi-pass membrane protein</topology>
    </subcellularLocation>
</comment>
<dbReference type="PANTHER" id="PTHR23517:SF2">
    <property type="entry name" value="MULTIDRUG RESISTANCE PROTEIN MDTH"/>
    <property type="match status" value="1"/>
</dbReference>
<feature type="domain" description="Major facilitator superfamily (MFS) profile" evidence="8">
    <location>
        <begin position="205"/>
        <end position="395"/>
    </location>
</feature>
<feature type="transmembrane region" description="Helical" evidence="7">
    <location>
        <begin position="130"/>
        <end position="154"/>
    </location>
</feature>
<name>A0A066TR44_9PSEU</name>
<dbReference type="EMBL" id="JMQI01000070">
    <property type="protein sequence ID" value="KDN17616.1"/>
    <property type="molecule type" value="Genomic_DNA"/>
</dbReference>
<evidence type="ECO:0000256" key="5">
    <source>
        <dbReference type="ARBA" id="ARBA00022989"/>
    </source>
</evidence>
<evidence type="ECO:0000256" key="1">
    <source>
        <dbReference type="ARBA" id="ARBA00004651"/>
    </source>
</evidence>
<dbReference type="GO" id="GO:0022857">
    <property type="term" value="F:transmembrane transporter activity"/>
    <property type="evidence" value="ECO:0007669"/>
    <property type="project" value="InterPro"/>
</dbReference>
<organism evidence="9 10">
    <name type="scientific">Amycolatopsis rifamycinica</name>
    <dbReference type="NCBI Taxonomy" id="287986"/>
    <lineage>
        <taxon>Bacteria</taxon>
        <taxon>Bacillati</taxon>
        <taxon>Actinomycetota</taxon>
        <taxon>Actinomycetes</taxon>
        <taxon>Pseudonocardiales</taxon>
        <taxon>Pseudonocardiaceae</taxon>
        <taxon>Amycolatopsis</taxon>
    </lineage>
</organism>
<evidence type="ECO:0000313" key="9">
    <source>
        <dbReference type="EMBL" id="KDN17616.1"/>
    </source>
</evidence>
<protein>
    <submittedName>
        <fullName evidence="9">MFS transporter</fullName>
    </submittedName>
</protein>